<dbReference type="EMBL" id="BSOH01000014">
    <property type="protein sequence ID" value="GLR17934.1"/>
    <property type="molecule type" value="Genomic_DNA"/>
</dbReference>
<protein>
    <submittedName>
        <fullName evidence="3">Cysteine desulfurase</fullName>
    </submittedName>
</protein>
<dbReference type="SUPFAM" id="SSF53383">
    <property type="entry name" value="PLP-dependent transferases"/>
    <property type="match status" value="1"/>
</dbReference>
<keyword evidence="4" id="KW-1185">Reference proteome</keyword>
<dbReference type="InterPro" id="IPR015424">
    <property type="entry name" value="PyrdxlP-dep_Trfase"/>
</dbReference>
<feature type="domain" description="Aminotransferase class V" evidence="2">
    <location>
        <begin position="21"/>
        <end position="380"/>
    </location>
</feature>
<name>A0AA37SQT9_9BACT</name>
<comment type="caution">
    <text evidence="3">The sequence shown here is derived from an EMBL/GenBank/DDBJ whole genome shotgun (WGS) entry which is preliminary data.</text>
</comment>
<dbReference type="Gene3D" id="3.90.1150.10">
    <property type="entry name" value="Aspartate Aminotransferase, domain 1"/>
    <property type="match status" value="1"/>
</dbReference>
<evidence type="ECO:0000313" key="4">
    <source>
        <dbReference type="Proteomes" id="UP001156666"/>
    </source>
</evidence>
<dbReference type="Pfam" id="PF00266">
    <property type="entry name" value="Aminotran_5"/>
    <property type="match status" value="1"/>
</dbReference>
<dbReference type="Proteomes" id="UP001156666">
    <property type="component" value="Unassembled WGS sequence"/>
</dbReference>
<gene>
    <name evidence="3" type="ORF">GCM10007940_25490</name>
</gene>
<dbReference type="AlphaFoldDB" id="A0AA37SQT9"/>
<dbReference type="Gene3D" id="3.40.640.10">
    <property type="entry name" value="Type I PLP-dependent aspartate aminotransferase-like (Major domain)"/>
    <property type="match status" value="1"/>
</dbReference>
<accession>A0AA37SQT9</accession>
<organism evidence="3 4">
    <name type="scientific">Portibacter lacus</name>
    <dbReference type="NCBI Taxonomy" id="1099794"/>
    <lineage>
        <taxon>Bacteria</taxon>
        <taxon>Pseudomonadati</taxon>
        <taxon>Bacteroidota</taxon>
        <taxon>Saprospiria</taxon>
        <taxon>Saprospirales</taxon>
        <taxon>Haliscomenobacteraceae</taxon>
        <taxon>Portibacter</taxon>
    </lineage>
</organism>
<keyword evidence="1" id="KW-0663">Pyridoxal phosphate</keyword>
<sequence length="393" mass="43307">MFNSSDIKKNFPIFDHYPDLVFADNASTTQKPSNVIDAISDYYKTSNANVHRAVYDLGVKSDEIYHNTRLKLCQFYNKEEAIFTGGTTDGINKLARAISTILENDSNIVVSEMEHHSNLLPWQALHNELRVARMTDTGDLDLAHLASLIDDQTRVVSLVHISNTLGSINDLSKVANLLAGRNCIFIVDAAQSCLLHRDSISKINADAFVFGAHKMFGPSGLGVLLAKQKFLDQLPSFDLGGGMVTEVEEQHAEFRKDISRFEAGTPPLAQVAGMHATLTYLEGLDLGQCITHTHSLAIKLRESLSEIGVQCLGNPKDLSGIVSATFGEIHPHDAASFLNSKNIAVRAGHHCTQLIMKKYDIHASVRFSFSIYNDLSDVEKIVDAVKSMKKYFG</sequence>
<reference evidence="3" key="1">
    <citation type="journal article" date="2014" name="Int. J. Syst. Evol. Microbiol.">
        <title>Complete genome sequence of Corynebacterium casei LMG S-19264T (=DSM 44701T), isolated from a smear-ripened cheese.</title>
        <authorList>
            <consortium name="US DOE Joint Genome Institute (JGI-PGF)"/>
            <person name="Walter F."/>
            <person name="Albersmeier A."/>
            <person name="Kalinowski J."/>
            <person name="Ruckert C."/>
        </authorList>
    </citation>
    <scope>NUCLEOTIDE SEQUENCE</scope>
    <source>
        <strain evidence="3">NBRC 108769</strain>
    </source>
</reference>
<dbReference type="InterPro" id="IPR015421">
    <property type="entry name" value="PyrdxlP-dep_Trfase_major"/>
</dbReference>
<evidence type="ECO:0000259" key="2">
    <source>
        <dbReference type="Pfam" id="PF00266"/>
    </source>
</evidence>
<dbReference type="InterPro" id="IPR000192">
    <property type="entry name" value="Aminotrans_V_dom"/>
</dbReference>
<proteinExistence type="predicted"/>
<dbReference type="PANTHER" id="PTHR43586:SF8">
    <property type="entry name" value="CYSTEINE DESULFURASE 1, CHLOROPLASTIC"/>
    <property type="match status" value="1"/>
</dbReference>
<dbReference type="PANTHER" id="PTHR43586">
    <property type="entry name" value="CYSTEINE DESULFURASE"/>
    <property type="match status" value="1"/>
</dbReference>
<evidence type="ECO:0000256" key="1">
    <source>
        <dbReference type="ARBA" id="ARBA00022898"/>
    </source>
</evidence>
<dbReference type="RefSeq" id="WP_235291610.1">
    <property type="nucleotide sequence ID" value="NZ_BSOH01000014.1"/>
</dbReference>
<evidence type="ECO:0000313" key="3">
    <source>
        <dbReference type="EMBL" id="GLR17934.1"/>
    </source>
</evidence>
<reference evidence="3" key="2">
    <citation type="submission" date="2023-01" db="EMBL/GenBank/DDBJ databases">
        <title>Draft genome sequence of Portibacter lacus strain NBRC 108769.</title>
        <authorList>
            <person name="Sun Q."/>
            <person name="Mori K."/>
        </authorList>
    </citation>
    <scope>NUCLEOTIDE SEQUENCE</scope>
    <source>
        <strain evidence="3">NBRC 108769</strain>
    </source>
</reference>
<dbReference type="InterPro" id="IPR015422">
    <property type="entry name" value="PyrdxlP-dep_Trfase_small"/>
</dbReference>